<name>W0RKI7_9BACT</name>
<dbReference type="InterPro" id="IPR001882">
    <property type="entry name" value="Biotin_BS"/>
</dbReference>
<feature type="domain" description="Lipoyl-binding" evidence="2">
    <location>
        <begin position="91"/>
        <end position="166"/>
    </location>
</feature>
<dbReference type="OrthoDB" id="9812676at2"/>
<dbReference type="PANTHER" id="PTHR45266:SF3">
    <property type="entry name" value="OXALOACETATE DECARBOXYLASE ALPHA CHAIN"/>
    <property type="match status" value="1"/>
</dbReference>
<evidence type="ECO:0000256" key="1">
    <source>
        <dbReference type="ARBA" id="ARBA00023267"/>
    </source>
</evidence>
<evidence type="ECO:0000313" key="3">
    <source>
        <dbReference type="EMBL" id="AHG90952.1"/>
    </source>
</evidence>
<evidence type="ECO:0000259" key="2">
    <source>
        <dbReference type="PROSITE" id="PS50968"/>
    </source>
</evidence>
<dbReference type="KEGG" id="gba:J421_3415"/>
<dbReference type="FunFam" id="2.40.50.100:FF:000003">
    <property type="entry name" value="Acetyl-CoA carboxylase biotin carboxyl carrier protein"/>
    <property type="match status" value="1"/>
</dbReference>
<proteinExistence type="predicted"/>
<accession>W0RKI7</accession>
<dbReference type="InterPro" id="IPR000089">
    <property type="entry name" value="Biotin_lipoyl"/>
</dbReference>
<dbReference type="InterPro" id="IPR011053">
    <property type="entry name" value="Single_hybrid_motif"/>
</dbReference>
<evidence type="ECO:0000313" key="4">
    <source>
        <dbReference type="Proteomes" id="UP000019151"/>
    </source>
</evidence>
<dbReference type="EMBL" id="CP007128">
    <property type="protein sequence ID" value="AHG90952.1"/>
    <property type="molecule type" value="Genomic_DNA"/>
</dbReference>
<organism evidence="3 4">
    <name type="scientific">Gemmatirosa kalamazoonensis</name>
    <dbReference type="NCBI Taxonomy" id="861299"/>
    <lineage>
        <taxon>Bacteria</taxon>
        <taxon>Pseudomonadati</taxon>
        <taxon>Gemmatimonadota</taxon>
        <taxon>Gemmatimonadia</taxon>
        <taxon>Gemmatimonadales</taxon>
        <taxon>Gemmatimonadaceae</taxon>
        <taxon>Gemmatirosa</taxon>
    </lineage>
</organism>
<dbReference type="RefSeq" id="WP_025412413.1">
    <property type="nucleotide sequence ID" value="NZ_CP007128.1"/>
</dbReference>
<dbReference type="PANTHER" id="PTHR45266">
    <property type="entry name" value="OXALOACETATE DECARBOXYLASE ALPHA CHAIN"/>
    <property type="match status" value="1"/>
</dbReference>
<dbReference type="CDD" id="cd06850">
    <property type="entry name" value="biotinyl_domain"/>
    <property type="match status" value="1"/>
</dbReference>
<dbReference type="SUPFAM" id="SSF51230">
    <property type="entry name" value="Single hybrid motif"/>
    <property type="match status" value="1"/>
</dbReference>
<gene>
    <name evidence="3" type="ORF">J421_3415</name>
</gene>
<dbReference type="PROSITE" id="PS00188">
    <property type="entry name" value="BIOTIN"/>
    <property type="match status" value="1"/>
</dbReference>
<keyword evidence="4" id="KW-1185">Reference proteome</keyword>
<keyword evidence="1" id="KW-0092">Biotin</keyword>
<dbReference type="Proteomes" id="UP000019151">
    <property type="component" value="Chromosome"/>
</dbReference>
<dbReference type="InParanoid" id="W0RKI7"/>
<dbReference type="AlphaFoldDB" id="W0RKI7"/>
<dbReference type="InterPro" id="IPR050709">
    <property type="entry name" value="Biotin_Carboxyl_Carrier/Decarb"/>
</dbReference>
<dbReference type="HOGENOM" id="CLU_016733_5_1_0"/>
<protein>
    <submittedName>
        <fullName evidence="3">Biotin/lipoyl attachment domain-containing protein</fullName>
    </submittedName>
</protein>
<dbReference type="PROSITE" id="PS50968">
    <property type="entry name" value="BIOTINYL_LIPOYL"/>
    <property type="match status" value="1"/>
</dbReference>
<sequence>MRYVVEVDGERRTVDVTGDEVEIDGERLHARLVDIPGTPVSLLTLGDRVYRLIARRGDRRGKYTLSLDCRRFAVEALDERTRAIRDLSAASAAAAGPAPLVAPMPGLVVRVNVAVGDAVHAGQGLVVMEAMKMENELRATTAGTVAAIRVEPGTAVEKGAVLVELG</sequence>
<dbReference type="eggNOG" id="COG4770">
    <property type="taxonomic scope" value="Bacteria"/>
</dbReference>
<reference evidence="3 4" key="1">
    <citation type="journal article" date="2014" name="Genome Announc.">
        <title>Genome Sequence and Methylome of Soil Bacterium Gemmatirosa kalamazoonensis KBS708T, a Member of the Rarely Cultivated Gemmatimonadetes Phylum.</title>
        <authorList>
            <person name="Debruyn J.M."/>
            <person name="Radosevich M."/>
            <person name="Wommack K.E."/>
            <person name="Polson S.W."/>
            <person name="Hauser L.J."/>
            <person name="Fawaz M.N."/>
            <person name="Korlach J."/>
            <person name="Tsai Y.C."/>
        </authorList>
    </citation>
    <scope>NUCLEOTIDE SEQUENCE [LARGE SCALE GENOMIC DNA]</scope>
    <source>
        <strain evidence="3 4">KBS708</strain>
    </source>
</reference>
<dbReference type="Gene3D" id="2.40.50.100">
    <property type="match status" value="1"/>
</dbReference>
<dbReference type="STRING" id="861299.J421_3415"/>
<dbReference type="Pfam" id="PF00364">
    <property type="entry name" value="Biotin_lipoyl"/>
    <property type="match status" value="1"/>
</dbReference>